<dbReference type="EMBL" id="BLXT01006948">
    <property type="protein sequence ID" value="GFO34877.1"/>
    <property type="molecule type" value="Genomic_DNA"/>
</dbReference>
<comment type="caution">
    <text evidence="1">The sequence shown here is derived from an EMBL/GenBank/DDBJ whole genome shotgun (WGS) entry which is preliminary data.</text>
</comment>
<reference evidence="1 2" key="1">
    <citation type="journal article" date="2021" name="Elife">
        <title>Chloroplast acquisition without the gene transfer in kleptoplastic sea slugs, Plakobranchus ocellatus.</title>
        <authorList>
            <person name="Maeda T."/>
            <person name="Takahashi S."/>
            <person name="Yoshida T."/>
            <person name="Shimamura S."/>
            <person name="Takaki Y."/>
            <person name="Nagai Y."/>
            <person name="Toyoda A."/>
            <person name="Suzuki Y."/>
            <person name="Arimoto A."/>
            <person name="Ishii H."/>
            <person name="Satoh N."/>
            <person name="Nishiyama T."/>
            <person name="Hasebe M."/>
            <person name="Maruyama T."/>
            <person name="Minagawa J."/>
            <person name="Obokata J."/>
            <person name="Shigenobu S."/>
        </authorList>
    </citation>
    <scope>NUCLEOTIDE SEQUENCE [LARGE SCALE GENOMIC DNA]</scope>
</reference>
<gene>
    <name evidence="1" type="ORF">PoB_006138200</name>
</gene>
<evidence type="ECO:0000313" key="1">
    <source>
        <dbReference type="EMBL" id="GFO34877.1"/>
    </source>
</evidence>
<organism evidence="1 2">
    <name type="scientific">Plakobranchus ocellatus</name>
    <dbReference type="NCBI Taxonomy" id="259542"/>
    <lineage>
        <taxon>Eukaryota</taxon>
        <taxon>Metazoa</taxon>
        <taxon>Spiralia</taxon>
        <taxon>Lophotrochozoa</taxon>
        <taxon>Mollusca</taxon>
        <taxon>Gastropoda</taxon>
        <taxon>Heterobranchia</taxon>
        <taxon>Euthyneura</taxon>
        <taxon>Panpulmonata</taxon>
        <taxon>Sacoglossa</taxon>
        <taxon>Placobranchoidea</taxon>
        <taxon>Plakobranchidae</taxon>
        <taxon>Plakobranchus</taxon>
    </lineage>
</organism>
<sequence>MRTYLELSKDYVDVKSYRRLCGRVKLAETVWTFRPGVANESDLGVKLALPHCAHLQPKFSYLDPNSDINAIQVSGQVPGQMPGQMPGQVPVFLTKERFLQIDILPKKDKTRPLKKKITPSSHTELAGPEALWLQNDGNITVRNRPVFGLARCMRRGAVRSSCELQKVQFTSRYCVCHSCMKSMTLPETRHRRIFFLLYTTRADEEIPRSIVIEHSGKHEHWLVTSCPMH</sequence>
<evidence type="ECO:0000313" key="2">
    <source>
        <dbReference type="Proteomes" id="UP000735302"/>
    </source>
</evidence>
<proteinExistence type="predicted"/>
<dbReference type="AlphaFoldDB" id="A0AAV4CSM4"/>
<accession>A0AAV4CSM4</accession>
<protein>
    <submittedName>
        <fullName evidence="1">Uncharacterized protein</fullName>
    </submittedName>
</protein>
<name>A0AAV4CSM4_9GAST</name>
<keyword evidence="2" id="KW-1185">Reference proteome</keyword>
<dbReference type="Proteomes" id="UP000735302">
    <property type="component" value="Unassembled WGS sequence"/>
</dbReference>